<name>X6MHU1_RETFI</name>
<dbReference type="Gene3D" id="4.10.1000.10">
    <property type="entry name" value="Zinc finger, CCCH-type"/>
    <property type="match status" value="1"/>
</dbReference>
<sequence>TKPDGISDDLKKKTDDTAAHDHDTYLLDIHTRLQEKCEEVEQLKKLNRILVETVEHMREQMLDKKRGIKDISGSSESRSLEPLSKKHKACEDNDANTKECMDDITVVIANKDIPPKCNSDYDNSALPNQQINTDIDTAVDSCSSPWKSKTPVQLCLDWLANGYCDKQSLGDNSCSFDHPKMHEASQRLCPFLNETGHCDHQDTCSFAHSFKVMPCINHFEGTQGGCFVKDCPYNHNMNIEEYNQWKCSEEKQRTALQQIGEKVPS</sequence>
<dbReference type="InterPro" id="IPR000571">
    <property type="entry name" value="Znf_CCCH"/>
</dbReference>
<keyword evidence="5" id="KW-1185">Reference proteome</keyword>
<dbReference type="PROSITE" id="PS50103">
    <property type="entry name" value="ZF_C3H1"/>
    <property type="match status" value="1"/>
</dbReference>
<keyword evidence="1" id="KW-0863">Zinc-finger</keyword>
<evidence type="ECO:0000313" key="4">
    <source>
        <dbReference type="EMBL" id="ETO13583.1"/>
    </source>
</evidence>
<gene>
    <name evidence="4" type="ORF">RFI_23784</name>
</gene>
<evidence type="ECO:0000313" key="5">
    <source>
        <dbReference type="Proteomes" id="UP000023152"/>
    </source>
</evidence>
<evidence type="ECO:0000256" key="1">
    <source>
        <dbReference type="PROSITE-ProRule" id="PRU00723"/>
    </source>
</evidence>
<protein>
    <recommendedName>
        <fullName evidence="3">C3H1-type domain-containing protein</fullName>
    </recommendedName>
</protein>
<comment type="caution">
    <text evidence="4">The sequence shown here is derived from an EMBL/GenBank/DDBJ whole genome shotgun (WGS) entry which is preliminary data.</text>
</comment>
<organism evidence="4 5">
    <name type="scientific">Reticulomyxa filosa</name>
    <dbReference type="NCBI Taxonomy" id="46433"/>
    <lineage>
        <taxon>Eukaryota</taxon>
        <taxon>Sar</taxon>
        <taxon>Rhizaria</taxon>
        <taxon>Retaria</taxon>
        <taxon>Foraminifera</taxon>
        <taxon>Monothalamids</taxon>
        <taxon>Reticulomyxidae</taxon>
        <taxon>Reticulomyxa</taxon>
    </lineage>
</organism>
<reference evidence="4 5" key="1">
    <citation type="journal article" date="2013" name="Curr. Biol.">
        <title>The Genome of the Foraminiferan Reticulomyxa filosa.</title>
        <authorList>
            <person name="Glockner G."/>
            <person name="Hulsmann N."/>
            <person name="Schleicher M."/>
            <person name="Noegel A.A."/>
            <person name="Eichinger L."/>
            <person name="Gallinger C."/>
            <person name="Pawlowski J."/>
            <person name="Sierra R."/>
            <person name="Euteneuer U."/>
            <person name="Pillet L."/>
            <person name="Moustafa A."/>
            <person name="Platzer M."/>
            <person name="Groth M."/>
            <person name="Szafranski K."/>
            <person name="Schliwa M."/>
        </authorList>
    </citation>
    <scope>NUCLEOTIDE SEQUENCE [LARGE SCALE GENOMIC DNA]</scope>
</reference>
<feature type="zinc finger region" description="C3H1-type" evidence="1">
    <location>
        <begin position="183"/>
        <end position="211"/>
    </location>
</feature>
<feature type="non-terminal residue" evidence="4">
    <location>
        <position position="1"/>
    </location>
</feature>
<evidence type="ECO:0000259" key="3">
    <source>
        <dbReference type="PROSITE" id="PS50103"/>
    </source>
</evidence>
<dbReference type="GO" id="GO:0008270">
    <property type="term" value="F:zinc ion binding"/>
    <property type="evidence" value="ECO:0007669"/>
    <property type="project" value="UniProtKB-KW"/>
</dbReference>
<proteinExistence type="predicted"/>
<dbReference type="AlphaFoldDB" id="X6MHU1"/>
<dbReference type="Proteomes" id="UP000023152">
    <property type="component" value="Unassembled WGS sequence"/>
</dbReference>
<feature type="region of interest" description="Disordered" evidence="2">
    <location>
        <begin position="69"/>
        <end position="88"/>
    </location>
</feature>
<evidence type="ECO:0000256" key="2">
    <source>
        <dbReference type="SAM" id="MobiDB-lite"/>
    </source>
</evidence>
<keyword evidence="1" id="KW-0862">Zinc</keyword>
<dbReference type="EMBL" id="ASPP01020518">
    <property type="protein sequence ID" value="ETO13583.1"/>
    <property type="molecule type" value="Genomic_DNA"/>
</dbReference>
<accession>X6MHU1</accession>
<feature type="domain" description="C3H1-type" evidence="3">
    <location>
        <begin position="183"/>
        <end position="211"/>
    </location>
</feature>
<keyword evidence="1" id="KW-0479">Metal-binding</keyword>
<dbReference type="SMART" id="SM00356">
    <property type="entry name" value="ZnF_C3H1"/>
    <property type="match status" value="2"/>
</dbReference>
<dbReference type="Pfam" id="PF00642">
    <property type="entry name" value="zf-CCCH"/>
    <property type="match status" value="1"/>
</dbReference>